<evidence type="ECO:0000256" key="2">
    <source>
        <dbReference type="ARBA" id="ARBA00022694"/>
    </source>
</evidence>
<feature type="domain" description="Pseudouridine synthase I TruA alpha/beta" evidence="8">
    <location>
        <begin position="8"/>
        <end position="104"/>
    </location>
</feature>
<dbReference type="GO" id="GO:0003723">
    <property type="term" value="F:RNA binding"/>
    <property type="evidence" value="ECO:0007669"/>
    <property type="project" value="InterPro"/>
</dbReference>
<dbReference type="AlphaFoldDB" id="A0A4R9C2J2"/>
<protein>
    <recommendedName>
        <fullName evidence="4">tRNA pseudouridine synthase A</fullName>
        <ecNumber evidence="4">5.4.99.12</ecNumber>
    </recommendedName>
    <alternativeName>
        <fullName evidence="4">tRNA pseudouridine(38-40) synthase</fullName>
    </alternativeName>
    <alternativeName>
        <fullName evidence="4">tRNA pseudouridylate synthase I</fullName>
    </alternativeName>
    <alternativeName>
        <fullName evidence="4">tRNA-uridine isomerase I</fullName>
    </alternativeName>
</protein>
<dbReference type="OrthoDB" id="9811823at2"/>
<dbReference type="InterPro" id="IPR020097">
    <property type="entry name" value="PsdUridine_synth_TruA_a/b_dom"/>
</dbReference>
<dbReference type="GO" id="GO:0160147">
    <property type="term" value="F:tRNA pseudouridine(38-40) synthase activity"/>
    <property type="evidence" value="ECO:0007669"/>
    <property type="project" value="UniProtKB-EC"/>
</dbReference>
<dbReference type="Pfam" id="PF01416">
    <property type="entry name" value="PseudoU_synth_1"/>
    <property type="match status" value="2"/>
</dbReference>
<keyword evidence="3 4" id="KW-0413">Isomerase</keyword>
<dbReference type="PIRSF" id="PIRSF001430">
    <property type="entry name" value="tRNA_psdUrid_synth"/>
    <property type="match status" value="1"/>
</dbReference>
<gene>
    <name evidence="4 9" type="primary">truA</name>
    <name evidence="9" type="ORF">EQF91_01225</name>
</gene>
<comment type="catalytic activity">
    <reaction evidence="4 7">
        <text>uridine(38/39/40) in tRNA = pseudouridine(38/39/40) in tRNA</text>
        <dbReference type="Rhea" id="RHEA:22376"/>
        <dbReference type="Rhea" id="RHEA-COMP:10085"/>
        <dbReference type="Rhea" id="RHEA-COMP:10087"/>
        <dbReference type="ChEBI" id="CHEBI:65314"/>
        <dbReference type="ChEBI" id="CHEBI:65315"/>
        <dbReference type="EC" id="5.4.99.12"/>
    </reaction>
</comment>
<keyword evidence="10" id="KW-1185">Reference proteome</keyword>
<evidence type="ECO:0000256" key="7">
    <source>
        <dbReference type="RuleBase" id="RU003792"/>
    </source>
</evidence>
<dbReference type="Gene3D" id="3.30.70.660">
    <property type="entry name" value="Pseudouridine synthase I, catalytic domain, C-terminal subdomain"/>
    <property type="match status" value="1"/>
</dbReference>
<evidence type="ECO:0000256" key="3">
    <source>
        <dbReference type="ARBA" id="ARBA00023235"/>
    </source>
</evidence>
<comment type="function">
    <text evidence="4">Formation of pseudouridine at positions 38, 39 and 40 in the anticodon stem and loop of transfer RNAs.</text>
</comment>
<dbReference type="PANTHER" id="PTHR11142:SF0">
    <property type="entry name" value="TRNA PSEUDOURIDINE SYNTHASE-LIKE 1"/>
    <property type="match status" value="1"/>
</dbReference>
<evidence type="ECO:0000256" key="1">
    <source>
        <dbReference type="ARBA" id="ARBA00009375"/>
    </source>
</evidence>
<dbReference type="InterPro" id="IPR020103">
    <property type="entry name" value="PsdUridine_synth_cat_dom_sf"/>
</dbReference>
<evidence type="ECO:0000256" key="6">
    <source>
        <dbReference type="PIRSR" id="PIRSR001430-2"/>
    </source>
</evidence>
<reference evidence="9 10" key="1">
    <citation type="submission" date="2019-01" db="EMBL/GenBank/DDBJ databases">
        <title>Draft Genome Sequences of Helcococcus ovis Strains Isolated from the Uterus and Vagina of Dairy Cows with Metritis.</title>
        <authorList>
            <person name="Cunha F."/>
            <person name="Jeon S.J."/>
            <person name="Kutzer P."/>
            <person name="Galvao K.N."/>
        </authorList>
    </citation>
    <scope>NUCLEOTIDE SEQUENCE [LARGE SCALE GENOMIC DNA]</scope>
    <source>
        <strain evidence="9 10">KG-37</strain>
    </source>
</reference>
<organism evidence="9 10">
    <name type="scientific">Helcococcus ovis</name>
    <dbReference type="NCBI Taxonomy" id="72026"/>
    <lineage>
        <taxon>Bacteria</taxon>
        <taxon>Bacillati</taxon>
        <taxon>Bacillota</taxon>
        <taxon>Tissierellia</taxon>
        <taxon>Tissierellales</taxon>
        <taxon>Peptoniphilaceae</taxon>
        <taxon>Helcococcus</taxon>
    </lineage>
</organism>
<comment type="caution">
    <text evidence="4">Lacks conserved residue(s) required for the propagation of feature annotation.</text>
</comment>
<dbReference type="EC" id="5.4.99.12" evidence="4"/>
<sequence>MKNIKLTVAYDGSNFNGFQIQPDVRTVQGELEKALKRLNKEEISIISAGRTDAGVHATMHVSNFLTNSVLPAEAYKFKLKKYLPSDISIIESKEVKKDFHSRFDAKSKKYRYVICNSKVFYPHQRNYKLHIKHDLDINNMKLAANLLKGEHDFSAFMKLGQDKNPVRNITNIEIYRLDEDIILEFEAQSFLHNQIRIMVGLLIDIGRGFREVNYVNEIFEKKIERAAKTYGPQGLYLVEIKY</sequence>
<dbReference type="SUPFAM" id="SSF55120">
    <property type="entry name" value="Pseudouridine synthase"/>
    <property type="match status" value="1"/>
</dbReference>
<dbReference type="FunFam" id="3.30.70.580:FF:000001">
    <property type="entry name" value="tRNA pseudouridine synthase A"/>
    <property type="match status" value="1"/>
</dbReference>
<keyword evidence="2 4" id="KW-0819">tRNA processing</keyword>
<dbReference type="NCBIfam" id="TIGR00071">
    <property type="entry name" value="hisT_truA"/>
    <property type="match status" value="1"/>
</dbReference>
<dbReference type="RefSeq" id="WP_134711512.1">
    <property type="nucleotide sequence ID" value="NZ_CP119081.1"/>
</dbReference>
<name>A0A4R9C2J2_9FIRM</name>
<accession>A0A4R9C2J2</accession>
<evidence type="ECO:0000259" key="8">
    <source>
        <dbReference type="Pfam" id="PF01416"/>
    </source>
</evidence>
<dbReference type="InterPro" id="IPR020095">
    <property type="entry name" value="PsdUridine_synth_TruA_C"/>
</dbReference>
<dbReference type="GO" id="GO:0031119">
    <property type="term" value="P:tRNA pseudouridine synthesis"/>
    <property type="evidence" value="ECO:0007669"/>
    <property type="project" value="UniProtKB-UniRule"/>
</dbReference>
<feature type="binding site" evidence="4 6">
    <location>
        <position position="110"/>
    </location>
    <ligand>
        <name>substrate</name>
    </ligand>
</feature>
<dbReference type="PANTHER" id="PTHR11142">
    <property type="entry name" value="PSEUDOURIDYLATE SYNTHASE"/>
    <property type="match status" value="1"/>
</dbReference>
<feature type="active site" description="Nucleophile" evidence="4 5">
    <location>
        <position position="52"/>
    </location>
</feature>
<comment type="similarity">
    <text evidence="1 4 7">Belongs to the tRNA pseudouridine synthase TruA family.</text>
</comment>
<dbReference type="InterPro" id="IPR020094">
    <property type="entry name" value="TruA/RsuA/RluB/E/F_N"/>
</dbReference>
<evidence type="ECO:0000313" key="10">
    <source>
        <dbReference type="Proteomes" id="UP000297454"/>
    </source>
</evidence>
<dbReference type="GeneID" id="97031417"/>
<dbReference type="HAMAP" id="MF_00171">
    <property type="entry name" value="TruA"/>
    <property type="match status" value="1"/>
</dbReference>
<dbReference type="Proteomes" id="UP000297454">
    <property type="component" value="Unassembled WGS sequence"/>
</dbReference>
<feature type="domain" description="Pseudouridine synthase I TruA alpha/beta" evidence="8">
    <location>
        <begin position="143"/>
        <end position="242"/>
    </location>
</feature>
<comment type="caution">
    <text evidence="9">The sequence shown here is derived from an EMBL/GenBank/DDBJ whole genome shotgun (WGS) entry which is preliminary data.</text>
</comment>
<evidence type="ECO:0000313" key="9">
    <source>
        <dbReference type="EMBL" id="TFF67274.1"/>
    </source>
</evidence>
<dbReference type="Gene3D" id="3.30.70.580">
    <property type="entry name" value="Pseudouridine synthase I, catalytic domain, N-terminal subdomain"/>
    <property type="match status" value="1"/>
</dbReference>
<dbReference type="CDD" id="cd02570">
    <property type="entry name" value="PseudoU_synth_EcTruA"/>
    <property type="match status" value="1"/>
</dbReference>
<proteinExistence type="inferred from homology"/>
<dbReference type="EMBL" id="SCFR01000003">
    <property type="protein sequence ID" value="TFF67274.1"/>
    <property type="molecule type" value="Genomic_DNA"/>
</dbReference>
<comment type="subunit">
    <text evidence="4">Homodimer.</text>
</comment>
<evidence type="ECO:0000256" key="5">
    <source>
        <dbReference type="PIRSR" id="PIRSR001430-1"/>
    </source>
</evidence>
<evidence type="ECO:0000256" key="4">
    <source>
        <dbReference type="HAMAP-Rule" id="MF_00171"/>
    </source>
</evidence>
<dbReference type="InterPro" id="IPR001406">
    <property type="entry name" value="PsdUridine_synth_TruA"/>
</dbReference>